<keyword evidence="2" id="KW-1185">Reference proteome</keyword>
<evidence type="ECO:0000313" key="2">
    <source>
        <dbReference type="Proteomes" id="UP000004664"/>
    </source>
</evidence>
<dbReference type="HOGENOM" id="CLU_2844894_0_0_6"/>
<sequence precursor="true">MQSAAAIGLTLRMQLSLAETLACSLALKARTHRYTQMPKRHSFPRSPWERERKGKGLCRAPLLSV</sequence>
<dbReference type="AlphaFoldDB" id="G3IUA7"/>
<proteinExistence type="predicted"/>
<reference evidence="1 2" key="1">
    <citation type="submission" date="2011-06" db="EMBL/GenBank/DDBJ databases">
        <title>Genomic sequence of Methylobacter tundripaludum SV96.</title>
        <authorList>
            <consortium name="US DOE Joint Genome Institute"/>
            <person name="Lucas S."/>
            <person name="Han J."/>
            <person name="Lapidus A."/>
            <person name="Cheng J.-F."/>
            <person name="Goodwin L."/>
            <person name="Pitluck S."/>
            <person name="Held B."/>
            <person name="Detter J.C."/>
            <person name="Han C."/>
            <person name="Tapia R."/>
            <person name="Land M."/>
            <person name="Hauser L."/>
            <person name="Kyrpides N."/>
            <person name="Ivanova N."/>
            <person name="Ovchinnikova G."/>
            <person name="Pagani I."/>
            <person name="Klotz M.G."/>
            <person name="Dispirito A.A."/>
            <person name="Murrell J.C."/>
            <person name="Dunfield P."/>
            <person name="Kalyuzhnaya M.G."/>
            <person name="Svenning M."/>
            <person name="Trotsenko Y.A."/>
            <person name="Stein L.Y."/>
            <person name="Woyke T."/>
        </authorList>
    </citation>
    <scope>NUCLEOTIDE SEQUENCE [LARGE SCALE GENOMIC DNA]</scope>
    <source>
        <strain evidence="2">ATCC BAA-1195 / DSM 17260 / SV96</strain>
    </source>
</reference>
<accession>G3IUA7</accession>
<organism evidence="1 2">
    <name type="scientific">Methylobacter tundripaludum (strain ATCC BAA-1195 / DSM 17260 / SV96)</name>
    <dbReference type="NCBI Taxonomy" id="697282"/>
    <lineage>
        <taxon>Bacteria</taxon>
        <taxon>Pseudomonadati</taxon>
        <taxon>Pseudomonadota</taxon>
        <taxon>Gammaproteobacteria</taxon>
        <taxon>Methylococcales</taxon>
        <taxon>Methylococcaceae</taxon>
        <taxon>Methylobacter</taxon>
    </lineage>
</organism>
<evidence type="ECO:0000313" key="1">
    <source>
        <dbReference type="EMBL" id="EGW21517.1"/>
    </source>
</evidence>
<dbReference type="EMBL" id="JH109152">
    <property type="protein sequence ID" value="EGW21517.1"/>
    <property type="molecule type" value="Genomic_DNA"/>
</dbReference>
<name>G3IUA7_METTV</name>
<dbReference type="Proteomes" id="UP000004664">
    <property type="component" value="Unassembled WGS sequence"/>
</dbReference>
<gene>
    <name evidence="1" type="ORF">Mettu_0282</name>
</gene>
<protein>
    <submittedName>
        <fullName evidence="1">Uncharacterized protein</fullName>
    </submittedName>
</protein>